<organism evidence="6 7">
    <name type="scientific">Paracoccus thiocyanatus</name>
    <dbReference type="NCBI Taxonomy" id="34006"/>
    <lineage>
        <taxon>Bacteria</taxon>
        <taxon>Pseudomonadati</taxon>
        <taxon>Pseudomonadota</taxon>
        <taxon>Alphaproteobacteria</taxon>
        <taxon>Rhodobacterales</taxon>
        <taxon>Paracoccaceae</taxon>
        <taxon>Paracoccus</taxon>
    </lineage>
</organism>
<keyword evidence="3" id="KW-0560">Oxidoreductase</keyword>
<accession>A0A3D8P7R3</accession>
<evidence type="ECO:0000313" key="7">
    <source>
        <dbReference type="Proteomes" id="UP000256679"/>
    </source>
</evidence>
<dbReference type="SUPFAM" id="SSF56349">
    <property type="entry name" value="DNA breaking-rejoining enzymes"/>
    <property type="match status" value="1"/>
</dbReference>
<evidence type="ECO:0000259" key="4">
    <source>
        <dbReference type="Pfam" id="PF00589"/>
    </source>
</evidence>
<dbReference type="GO" id="GO:0016491">
    <property type="term" value="F:oxidoreductase activity"/>
    <property type="evidence" value="ECO:0007669"/>
    <property type="project" value="UniProtKB-KW"/>
</dbReference>
<proteinExistence type="inferred from homology"/>
<dbReference type="AlphaFoldDB" id="A0A3D8P7R3"/>
<dbReference type="SUPFAM" id="SSF52833">
    <property type="entry name" value="Thioredoxin-like"/>
    <property type="match status" value="1"/>
</dbReference>
<feature type="domain" description="Tyr recombinase" evidence="4">
    <location>
        <begin position="33"/>
        <end position="89"/>
    </location>
</feature>
<dbReference type="PANTHER" id="PTHR30629:SF2">
    <property type="entry name" value="PROPHAGE INTEGRASE INTS-RELATED"/>
    <property type="match status" value="1"/>
</dbReference>
<dbReference type="InterPro" id="IPR038220">
    <property type="entry name" value="PHOX_C_sf"/>
</dbReference>
<evidence type="ECO:0008006" key="8">
    <source>
        <dbReference type="Google" id="ProtNLM"/>
    </source>
</evidence>
<dbReference type="GO" id="GO:0015074">
    <property type="term" value="P:DNA integration"/>
    <property type="evidence" value="ECO:0007669"/>
    <property type="project" value="UniProtKB-KW"/>
</dbReference>
<dbReference type="EMBL" id="QFCQ01000128">
    <property type="protein sequence ID" value="RDW12086.1"/>
    <property type="molecule type" value="Genomic_DNA"/>
</dbReference>
<evidence type="ECO:0000313" key="6">
    <source>
        <dbReference type="EMBL" id="RDW12086.1"/>
    </source>
</evidence>
<feature type="domain" description="Phenol hydroxylase-like C-terminal dimerisation" evidence="5">
    <location>
        <begin position="91"/>
        <end position="260"/>
    </location>
</feature>
<keyword evidence="7" id="KW-1185">Reference proteome</keyword>
<dbReference type="PANTHER" id="PTHR30629">
    <property type="entry name" value="PROPHAGE INTEGRASE"/>
    <property type="match status" value="1"/>
</dbReference>
<dbReference type="Gene3D" id="3.40.30.20">
    <property type="match status" value="1"/>
</dbReference>
<reference evidence="6 7" key="1">
    <citation type="submission" date="2018-05" db="EMBL/GenBank/DDBJ databases">
        <title>Whole genome sequencing of Paracoccus thiocyanatus SST.</title>
        <authorList>
            <person name="Ghosh W."/>
            <person name="Rameez M.J."/>
            <person name="Roy C."/>
        </authorList>
    </citation>
    <scope>NUCLEOTIDE SEQUENCE [LARGE SCALE GENOMIC DNA]</scope>
    <source>
        <strain evidence="6 7">SST</strain>
    </source>
</reference>
<dbReference type="GO" id="GO:0003677">
    <property type="term" value="F:DNA binding"/>
    <property type="evidence" value="ECO:0007669"/>
    <property type="project" value="InterPro"/>
</dbReference>
<dbReference type="InterPro" id="IPR002104">
    <property type="entry name" value="Integrase_catalytic"/>
</dbReference>
<dbReference type="InterPro" id="IPR011010">
    <property type="entry name" value="DNA_brk_join_enz"/>
</dbReference>
<comment type="caution">
    <text evidence="6">The sequence shown here is derived from an EMBL/GenBank/DDBJ whole genome shotgun (WGS) entry which is preliminary data.</text>
</comment>
<evidence type="ECO:0000256" key="2">
    <source>
        <dbReference type="ARBA" id="ARBA00022908"/>
    </source>
</evidence>
<dbReference type="CDD" id="cd02979">
    <property type="entry name" value="PHOX_C"/>
    <property type="match status" value="1"/>
</dbReference>
<dbReference type="Pfam" id="PF07976">
    <property type="entry name" value="Phe_hydrox_dim"/>
    <property type="match status" value="1"/>
</dbReference>
<evidence type="ECO:0000256" key="3">
    <source>
        <dbReference type="ARBA" id="ARBA00023002"/>
    </source>
</evidence>
<dbReference type="InterPro" id="IPR036249">
    <property type="entry name" value="Thioredoxin-like_sf"/>
</dbReference>
<dbReference type="Proteomes" id="UP000256679">
    <property type="component" value="Unassembled WGS sequence"/>
</dbReference>
<gene>
    <name evidence="6" type="ORF">DIE28_15655</name>
</gene>
<protein>
    <recommendedName>
        <fullName evidence="8">Tyr recombinase domain-containing protein</fullName>
    </recommendedName>
</protein>
<dbReference type="InterPro" id="IPR012941">
    <property type="entry name" value="Phe_hydrox_C_dim_dom"/>
</dbReference>
<comment type="similarity">
    <text evidence="1">Belongs to the 'phage' integrase family.</text>
</comment>
<dbReference type="InterPro" id="IPR050808">
    <property type="entry name" value="Phage_Integrase"/>
</dbReference>
<name>A0A3D8P7R3_9RHOB</name>
<sequence length="263" mass="29026">MPAGQGQPPVSRACAEHALGQRLHLCRHLESRALEFAALTAARSQEVRGARWDEMDLAAAMWIIPAERMKMDREHRVPLTKDAVDLLKALPRFPVGMRFHSAPVVRLADARPMHLGHVAQADGRWRIYLFADAQGLAPGSGLVRLCGRLEREGSVLRRHIPAGADPDAVFDIRAVLQQPRQSLSMDDLPGLLWPRKGRHGLRDYEKAFCADPAAGDIFDLRGIDRKRGCMVVVRPDQYVAQVLPLGDDAALNAYFAGLLRAAG</sequence>
<evidence type="ECO:0000259" key="5">
    <source>
        <dbReference type="Pfam" id="PF07976"/>
    </source>
</evidence>
<evidence type="ECO:0000256" key="1">
    <source>
        <dbReference type="ARBA" id="ARBA00008857"/>
    </source>
</evidence>
<dbReference type="Pfam" id="PF00589">
    <property type="entry name" value="Phage_integrase"/>
    <property type="match status" value="1"/>
</dbReference>
<keyword evidence="2" id="KW-0229">DNA integration</keyword>
<dbReference type="GO" id="GO:0006310">
    <property type="term" value="P:DNA recombination"/>
    <property type="evidence" value="ECO:0007669"/>
    <property type="project" value="InterPro"/>
</dbReference>